<dbReference type="EMBL" id="JAVDYB010000001">
    <property type="protein sequence ID" value="MDR7279881.1"/>
    <property type="molecule type" value="Genomic_DNA"/>
</dbReference>
<evidence type="ECO:0000259" key="3">
    <source>
        <dbReference type="Pfam" id="PF11350"/>
    </source>
</evidence>
<evidence type="ECO:0000256" key="2">
    <source>
        <dbReference type="SAM" id="SignalP"/>
    </source>
</evidence>
<accession>A0AAE4CCQ7</accession>
<proteinExistence type="predicted"/>
<dbReference type="PROSITE" id="PS51257">
    <property type="entry name" value="PROKAR_LIPOPROTEIN"/>
    <property type="match status" value="1"/>
</dbReference>
<name>A0AAE4CCQ7_9ACTN</name>
<evidence type="ECO:0000313" key="4">
    <source>
        <dbReference type="EMBL" id="MDR7279881.1"/>
    </source>
</evidence>
<keyword evidence="2" id="KW-0732">Signal</keyword>
<dbReference type="Proteomes" id="UP001183643">
    <property type="component" value="Unassembled WGS sequence"/>
</dbReference>
<comment type="caution">
    <text evidence="4">The sequence shown here is derived from an EMBL/GenBank/DDBJ whole genome shotgun (WGS) entry which is preliminary data.</text>
</comment>
<evidence type="ECO:0000313" key="5">
    <source>
        <dbReference type="Proteomes" id="UP001183643"/>
    </source>
</evidence>
<gene>
    <name evidence="4" type="ORF">J2S41_006659</name>
</gene>
<dbReference type="AlphaFoldDB" id="A0AAE4CCQ7"/>
<dbReference type="SUPFAM" id="SSF55486">
    <property type="entry name" value="Metalloproteases ('zincins'), catalytic domain"/>
    <property type="match status" value="1"/>
</dbReference>
<organism evidence="4 5">
    <name type="scientific">Catenuloplanes atrovinosus</name>
    <dbReference type="NCBI Taxonomy" id="137266"/>
    <lineage>
        <taxon>Bacteria</taxon>
        <taxon>Bacillati</taxon>
        <taxon>Actinomycetota</taxon>
        <taxon>Actinomycetes</taxon>
        <taxon>Micromonosporales</taxon>
        <taxon>Micromonosporaceae</taxon>
        <taxon>Catenuloplanes</taxon>
    </lineage>
</organism>
<feature type="region of interest" description="Disordered" evidence="1">
    <location>
        <begin position="26"/>
        <end position="74"/>
    </location>
</feature>
<sequence>MRMRAGLVVGVFALVTSLSACGTASSAESEWRVGDVTTAPETPSSSPSPSPSPKAVTDEQVPDSGEGAYDTARGSQHVIGTGRTLITYRVEVERGVDWGELTPVMTDDFAASIEDVLEHPQGWIGSAENPVTEPEHGVHNQSWRFQRVSGPQYSVRIRLASPGTVDNVCRSVGLDTEGKFSCKVGNIIMINLRRWLQGSGVATVDEYPAAVINHEMGHYLGFDHQGCSGPGELAPIMMQQSLDLAGCKPNVYPFTKDGEFVTGPYLPS</sequence>
<dbReference type="InterPro" id="IPR022603">
    <property type="entry name" value="DUF3152"/>
</dbReference>
<evidence type="ECO:0000256" key="1">
    <source>
        <dbReference type="SAM" id="MobiDB-lite"/>
    </source>
</evidence>
<feature type="signal peptide" evidence="2">
    <location>
        <begin position="1"/>
        <end position="20"/>
    </location>
</feature>
<reference evidence="4" key="1">
    <citation type="submission" date="2023-07" db="EMBL/GenBank/DDBJ databases">
        <title>Sequencing the genomes of 1000 actinobacteria strains.</title>
        <authorList>
            <person name="Klenk H.-P."/>
        </authorList>
    </citation>
    <scope>NUCLEOTIDE SEQUENCE</scope>
    <source>
        <strain evidence="4">DSM 44707</strain>
    </source>
</reference>
<keyword evidence="5" id="KW-1185">Reference proteome</keyword>
<feature type="chain" id="PRO_5042296913" description="DUF3152 domain-containing protein" evidence="2">
    <location>
        <begin position="21"/>
        <end position="268"/>
    </location>
</feature>
<feature type="domain" description="DUF3152" evidence="3">
    <location>
        <begin position="60"/>
        <end position="244"/>
    </location>
</feature>
<dbReference type="Pfam" id="PF11350">
    <property type="entry name" value="DUF3152"/>
    <property type="match status" value="1"/>
</dbReference>
<protein>
    <recommendedName>
        <fullName evidence="3">DUF3152 domain-containing protein</fullName>
    </recommendedName>
</protein>